<feature type="non-terminal residue" evidence="1">
    <location>
        <position position="139"/>
    </location>
</feature>
<gene>
    <name evidence="1" type="ORF">FWK35_00029627</name>
</gene>
<comment type="caution">
    <text evidence="1">The sequence shown here is derived from an EMBL/GenBank/DDBJ whole genome shotgun (WGS) entry which is preliminary data.</text>
</comment>
<keyword evidence="2" id="KW-1185">Reference proteome</keyword>
<organism evidence="1 2">
    <name type="scientific">Aphis craccivora</name>
    <name type="common">Cowpea aphid</name>
    <dbReference type="NCBI Taxonomy" id="307492"/>
    <lineage>
        <taxon>Eukaryota</taxon>
        <taxon>Metazoa</taxon>
        <taxon>Ecdysozoa</taxon>
        <taxon>Arthropoda</taxon>
        <taxon>Hexapoda</taxon>
        <taxon>Insecta</taxon>
        <taxon>Pterygota</taxon>
        <taxon>Neoptera</taxon>
        <taxon>Paraneoptera</taxon>
        <taxon>Hemiptera</taxon>
        <taxon>Sternorrhyncha</taxon>
        <taxon>Aphidomorpha</taxon>
        <taxon>Aphidoidea</taxon>
        <taxon>Aphididae</taxon>
        <taxon>Aphidini</taxon>
        <taxon>Aphis</taxon>
        <taxon>Aphis</taxon>
    </lineage>
</organism>
<proteinExistence type="predicted"/>
<sequence length="139" mass="16603">MTVKNNSKPNTSSFEPKLTSTADFQNLMLSSLIHLKHEMNSLMYTVRSNYENILKLMNDNELRALENKIKDTEFRISLLVGNKDFGNSVHIMMRLFSDQFLVNYSLYRFKKKKNVFCQFILLSLNHRRLLQHYRQEVHR</sequence>
<evidence type="ECO:0000313" key="2">
    <source>
        <dbReference type="Proteomes" id="UP000478052"/>
    </source>
</evidence>
<name>A0A6G0VYV6_APHCR</name>
<reference evidence="1 2" key="1">
    <citation type="submission" date="2019-08" db="EMBL/GenBank/DDBJ databases">
        <title>Whole genome of Aphis craccivora.</title>
        <authorList>
            <person name="Voronova N.V."/>
            <person name="Shulinski R.S."/>
            <person name="Bandarenka Y.V."/>
            <person name="Zhorov D.G."/>
            <person name="Warner D."/>
        </authorList>
    </citation>
    <scope>NUCLEOTIDE SEQUENCE [LARGE SCALE GENOMIC DNA]</scope>
    <source>
        <strain evidence="1">180601</strain>
        <tissue evidence="1">Whole Body</tissue>
    </source>
</reference>
<dbReference type="EMBL" id="VUJU01010377">
    <property type="protein sequence ID" value="KAF0714553.1"/>
    <property type="molecule type" value="Genomic_DNA"/>
</dbReference>
<dbReference type="OrthoDB" id="6613773at2759"/>
<evidence type="ECO:0000313" key="1">
    <source>
        <dbReference type="EMBL" id="KAF0714553.1"/>
    </source>
</evidence>
<dbReference type="AlphaFoldDB" id="A0A6G0VYV6"/>
<accession>A0A6G0VYV6</accession>
<protein>
    <submittedName>
        <fullName evidence="1">DUF4806 domain-containing protein</fullName>
    </submittedName>
</protein>
<dbReference type="Proteomes" id="UP000478052">
    <property type="component" value="Unassembled WGS sequence"/>
</dbReference>